<sequence length="845" mass="94660">MHGGGSKVKEKLSKEQITTNERVPQIFRFAVELNTAAVTDFYCHVTALAARTPSIPHSLVTRNQAKAVGKQNADEPNADDETEPTAASPLTPLPPTPPPKARVLVDSDSDLDLPPAPRSTNTMVKNATVEAIAGKPPIFHEGKCTQAALRQFEVAFANYCTLKAVTEESDKMAVAVGCFRDHKITDWLEMEDERPRILKMTFKEFMTTLRKRVLPKNWERDTRLSMNQRRQAVDESFLDFQTAVRALNSHLTNTDSHLDDGRLHNLLETNMLVELQEDYAADAKAKDEEDFPILARRSRAIAEQRERERERERERKRNATNDGGNERPAKRNGNTNGSPSGGGSGGGSSTMQSNTGGGGGGKRCPKLTTAEAELLNAHHGCRKCRKPYVAHAYETVKTCDFPPATNYKPVTQATINAALAALTAEQRRQFDLPPAPQTKPPPAAAIMNRNVGFNTAAAVLGEIEDPNDSGTTDEGLSERVSPSHRSPHLFWDFRMEVLIHPDVVDRLDLRRFKLHKPEPLGVAIDDPDAEPITMTEYVKFKALSNDLSWESNTVRALIAPNLAVDVILGLPWLERNHIHLPPPPKTPPMKLREKLRKTKADLKLLVTELKAVCAARLERMTASNLFEKVRDVDVVAAVRERIDTLAALAHYQKLGDDLKRRYKPIFEPIPHIDNLPDDVVCEIKMKDAHKTLSKRTYQSPRKYKEAWQTLIQRHLDAGRIRPSSSPHASPAFLIPKADKTALPRWVNDFRELNANTIHDVYPLPRVDDILADCAKGKIWSTIDFMDSFFQTRLHPNSIPYTAVSTPLGLYEWLVMPQGLRNAPSVQQRRHCCTSGTYWENLPRLP</sequence>
<feature type="compositionally biased region" description="Gly residues" evidence="1">
    <location>
        <begin position="339"/>
        <end position="348"/>
    </location>
</feature>
<dbReference type="CDD" id="cd00303">
    <property type="entry name" value="retropepsin_like"/>
    <property type="match status" value="1"/>
</dbReference>
<name>A0A8H6WY43_9AGAR</name>
<dbReference type="SUPFAM" id="SSF56672">
    <property type="entry name" value="DNA/RNA polymerases"/>
    <property type="match status" value="1"/>
</dbReference>
<feature type="region of interest" description="Disordered" evidence="1">
    <location>
        <begin position="302"/>
        <end position="363"/>
    </location>
</feature>
<dbReference type="Proteomes" id="UP000623467">
    <property type="component" value="Unassembled WGS sequence"/>
</dbReference>
<dbReference type="InterPro" id="IPR053134">
    <property type="entry name" value="RNA-dir_DNA_polymerase"/>
</dbReference>
<feature type="compositionally biased region" description="Pro residues" evidence="1">
    <location>
        <begin position="91"/>
        <end position="100"/>
    </location>
</feature>
<dbReference type="OrthoDB" id="2369050at2759"/>
<evidence type="ECO:0000259" key="2">
    <source>
        <dbReference type="Pfam" id="PF00078"/>
    </source>
</evidence>
<proteinExistence type="predicted"/>
<dbReference type="AlphaFoldDB" id="A0A8H6WY43"/>
<dbReference type="InterPro" id="IPR000477">
    <property type="entry name" value="RT_dom"/>
</dbReference>
<dbReference type="GO" id="GO:0003964">
    <property type="term" value="F:RNA-directed DNA polymerase activity"/>
    <property type="evidence" value="ECO:0007669"/>
    <property type="project" value="UniProtKB-KW"/>
</dbReference>
<feature type="domain" description="Reverse transcriptase" evidence="2">
    <location>
        <begin position="734"/>
        <end position="828"/>
    </location>
</feature>
<evidence type="ECO:0000313" key="3">
    <source>
        <dbReference type="EMBL" id="KAF7330601.1"/>
    </source>
</evidence>
<feature type="region of interest" description="Disordered" evidence="1">
    <location>
        <begin position="65"/>
        <end position="121"/>
    </location>
</feature>
<evidence type="ECO:0000313" key="4">
    <source>
        <dbReference type="Proteomes" id="UP000623467"/>
    </source>
</evidence>
<dbReference type="PANTHER" id="PTHR24559">
    <property type="entry name" value="TRANSPOSON TY3-I GAG-POL POLYPROTEIN"/>
    <property type="match status" value="1"/>
</dbReference>
<reference evidence="3" key="1">
    <citation type="submission" date="2020-05" db="EMBL/GenBank/DDBJ databases">
        <title>Mycena genomes resolve the evolution of fungal bioluminescence.</title>
        <authorList>
            <person name="Tsai I.J."/>
        </authorList>
    </citation>
    <scope>NUCLEOTIDE SEQUENCE</scope>
    <source>
        <strain evidence="3">160909Yilan</strain>
    </source>
</reference>
<gene>
    <name evidence="3" type="ORF">MSAN_02460300</name>
</gene>
<protein>
    <submittedName>
        <fullName evidence="3">Reverse transcriptase-RNase H-integrase</fullName>
    </submittedName>
</protein>
<dbReference type="EMBL" id="JACAZH010000068">
    <property type="protein sequence ID" value="KAF7330601.1"/>
    <property type="molecule type" value="Genomic_DNA"/>
</dbReference>
<keyword evidence="3" id="KW-0808">Transferase</keyword>
<dbReference type="InterPro" id="IPR043502">
    <property type="entry name" value="DNA/RNA_pol_sf"/>
</dbReference>
<accession>A0A8H6WY43</accession>
<organism evidence="3 4">
    <name type="scientific">Mycena sanguinolenta</name>
    <dbReference type="NCBI Taxonomy" id="230812"/>
    <lineage>
        <taxon>Eukaryota</taxon>
        <taxon>Fungi</taxon>
        <taxon>Dikarya</taxon>
        <taxon>Basidiomycota</taxon>
        <taxon>Agaricomycotina</taxon>
        <taxon>Agaricomycetes</taxon>
        <taxon>Agaricomycetidae</taxon>
        <taxon>Agaricales</taxon>
        <taxon>Marasmiineae</taxon>
        <taxon>Mycenaceae</taxon>
        <taxon>Mycena</taxon>
    </lineage>
</organism>
<dbReference type="Pfam" id="PF00078">
    <property type="entry name" value="RVT_1"/>
    <property type="match status" value="1"/>
</dbReference>
<keyword evidence="4" id="KW-1185">Reference proteome</keyword>
<keyword evidence="3" id="KW-0548">Nucleotidyltransferase</keyword>
<dbReference type="Gene3D" id="3.10.10.10">
    <property type="entry name" value="HIV Type 1 Reverse Transcriptase, subunit A, domain 1"/>
    <property type="match status" value="1"/>
</dbReference>
<dbReference type="CDD" id="cd01647">
    <property type="entry name" value="RT_LTR"/>
    <property type="match status" value="1"/>
</dbReference>
<comment type="caution">
    <text evidence="3">The sequence shown here is derived from an EMBL/GenBank/DDBJ whole genome shotgun (WGS) entry which is preliminary data.</text>
</comment>
<evidence type="ECO:0000256" key="1">
    <source>
        <dbReference type="SAM" id="MobiDB-lite"/>
    </source>
</evidence>
<dbReference type="PANTHER" id="PTHR24559:SF444">
    <property type="entry name" value="REVERSE TRANSCRIPTASE DOMAIN-CONTAINING PROTEIN"/>
    <property type="match status" value="1"/>
</dbReference>
<keyword evidence="3" id="KW-0695">RNA-directed DNA polymerase</keyword>
<feature type="compositionally biased region" description="Basic and acidic residues" evidence="1">
    <location>
        <begin position="302"/>
        <end position="329"/>
    </location>
</feature>